<reference evidence="1 2" key="1">
    <citation type="submission" date="2020-08" db="EMBL/GenBank/DDBJ databases">
        <title>Sequencing the genomes of 1000 actinobacteria strains.</title>
        <authorList>
            <person name="Klenk H.-P."/>
        </authorList>
    </citation>
    <scope>NUCLEOTIDE SEQUENCE [LARGE SCALE GENOMIC DNA]</scope>
    <source>
        <strain evidence="1 2">DSM 44551</strain>
    </source>
</reference>
<dbReference type="EMBL" id="JACHDB010000001">
    <property type="protein sequence ID" value="MBB5434747.1"/>
    <property type="molecule type" value="Genomic_DNA"/>
</dbReference>
<evidence type="ECO:0000313" key="2">
    <source>
        <dbReference type="Proteomes" id="UP000572635"/>
    </source>
</evidence>
<dbReference type="RefSeq" id="WP_312893792.1">
    <property type="nucleotide sequence ID" value="NZ_BAAAJD010000207.1"/>
</dbReference>
<sequence length="335" mass="36583">MSDAPGPGAGRPEVRGISYLIDGMPAEAATADLRTIREELHCTAVMVVGSEPERLERVSRTALESGLAVWVRPQCTDRTAAERLAHLAEVAERAEGLRRGHPGRLILLVGSELSLTSPGLLPGRSEFARIQLIRRPGLRRWFGRRMNRRLNALLAAMLDTARDSFGGPVTYAAGGWEQVDWSGFDIAGVNLYRFGTGTGDYARRLDRLLRTAGRPVVITEFGCGAHLGGDLRGAGSFFAVNWFADPPRLRRGTVRDERVQARYLGELLDLYRDRGVHGAFVFTFAMPGFPHSADPVHDLDMAGFGVAAVPADDPAARRPKEAFHEVAARYREAAG</sequence>
<dbReference type="SUPFAM" id="SSF51445">
    <property type="entry name" value="(Trans)glycosidases"/>
    <property type="match status" value="1"/>
</dbReference>
<protein>
    <recommendedName>
        <fullName evidence="3">Abortive infection protein</fullName>
    </recommendedName>
</protein>
<dbReference type="InterPro" id="IPR017853">
    <property type="entry name" value="GH"/>
</dbReference>
<evidence type="ECO:0000313" key="1">
    <source>
        <dbReference type="EMBL" id="MBB5434747.1"/>
    </source>
</evidence>
<keyword evidence="2" id="KW-1185">Reference proteome</keyword>
<gene>
    <name evidence="1" type="ORF">HDA36_004831</name>
</gene>
<accession>A0A7W8QQJ8</accession>
<organism evidence="1 2">
    <name type="scientific">Nocardiopsis composta</name>
    <dbReference type="NCBI Taxonomy" id="157465"/>
    <lineage>
        <taxon>Bacteria</taxon>
        <taxon>Bacillati</taxon>
        <taxon>Actinomycetota</taxon>
        <taxon>Actinomycetes</taxon>
        <taxon>Streptosporangiales</taxon>
        <taxon>Nocardiopsidaceae</taxon>
        <taxon>Nocardiopsis</taxon>
    </lineage>
</organism>
<name>A0A7W8QQJ8_9ACTN</name>
<evidence type="ECO:0008006" key="3">
    <source>
        <dbReference type="Google" id="ProtNLM"/>
    </source>
</evidence>
<comment type="caution">
    <text evidence="1">The sequence shown here is derived from an EMBL/GenBank/DDBJ whole genome shotgun (WGS) entry which is preliminary data.</text>
</comment>
<dbReference type="Proteomes" id="UP000572635">
    <property type="component" value="Unassembled WGS sequence"/>
</dbReference>
<proteinExistence type="predicted"/>
<dbReference type="AlphaFoldDB" id="A0A7W8QQJ8"/>
<dbReference type="Gene3D" id="3.20.20.80">
    <property type="entry name" value="Glycosidases"/>
    <property type="match status" value="1"/>
</dbReference>